<keyword evidence="4" id="KW-0548">Nucleotidyltransferase</keyword>
<feature type="domain" description="RNA polymerase sigma factor 54 core-binding" evidence="11">
    <location>
        <begin position="73"/>
        <end position="264"/>
    </location>
</feature>
<keyword evidence="7" id="KW-0238">DNA-binding</keyword>
<comment type="caution">
    <text evidence="12">The sequence shown here is derived from an EMBL/GenBank/DDBJ whole genome shotgun (WGS) entry which is preliminary data.</text>
</comment>
<dbReference type="Pfam" id="PF04963">
    <property type="entry name" value="Sigma54_CBD"/>
    <property type="match status" value="1"/>
</dbReference>
<dbReference type="Pfam" id="PF04552">
    <property type="entry name" value="Sigma54_DBD"/>
    <property type="match status" value="1"/>
</dbReference>
<dbReference type="GO" id="GO:0016987">
    <property type="term" value="F:sigma factor activity"/>
    <property type="evidence" value="ECO:0007669"/>
    <property type="project" value="UniProtKB-KW"/>
</dbReference>
<organism evidence="12 13">
    <name type="scientific">Aetokthonos hydrillicola Thurmond2011</name>
    <dbReference type="NCBI Taxonomy" id="2712845"/>
    <lineage>
        <taxon>Bacteria</taxon>
        <taxon>Bacillati</taxon>
        <taxon>Cyanobacteriota</taxon>
        <taxon>Cyanophyceae</taxon>
        <taxon>Nostocales</taxon>
        <taxon>Hapalosiphonaceae</taxon>
        <taxon>Aetokthonos</taxon>
    </lineage>
</organism>
<dbReference type="RefSeq" id="WP_310833946.1">
    <property type="nucleotide sequence ID" value="NZ_JAALHA020000007.1"/>
</dbReference>
<dbReference type="GO" id="GO:0000428">
    <property type="term" value="C:DNA-directed RNA polymerase complex"/>
    <property type="evidence" value="ECO:0007669"/>
    <property type="project" value="UniProtKB-KW"/>
</dbReference>
<dbReference type="GO" id="GO:0001216">
    <property type="term" value="F:DNA-binding transcription activator activity"/>
    <property type="evidence" value="ECO:0007669"/>
    <property type="project" value="InterPro"/>
</dbReference>
<keyword evidence="2" id="KW-0240">DNA-directed RNA polymerase</keyword>
<evidence type="ECO:0000256" key="5">
    <source>
        <dbReference type="ARBA" id="ARBA00023015"/>
    </source>
</evidence>
<evidence type="ECO:0000313" key="12">
    <source>
        <dbReference type="EMBL" id="MDR9896245.1"/>
    </source>
</evidence>
<keyword evidence="13" id="KW-1185">Reference proteome</keyword>
<comment type="similarity">
    <text evidence="1">Belongs to the sigma-54 factor family.</text>
</comment>
<keyword evidence="8" id="KW-0804">Transcription</keyword>
<dbReference type="Pfam" id="PF00309">
    <property type="entry name" value="Sigma54_AID"/>
    <property type="match status" value="1"/>
</dbReference>
<keyword evidence="9" id="KW-0175">Coiled coil</keyword>
<sequence>MLNTNPSQETHLETQVALYPELRQLVQLLPWNHQQIREHLQEKAKHNPFLLHQHSTNRETLLEDVLPNWYTPTATEPSLQEHLRGQITASTFSFQQREALLYLTQWLSPSGYLEESPQVWAVESSWSMSELEAVVPHLQSLDPPGVGARSLQECLLLQLQSQPHSLATLLVRDYLEDIANCVRHSTESKQNQQLLLEKLQQNRLPSPVNLQALKAAIQEIQSLEPRPARNFSYQPATIVTPDLKVKPNGNGWQVSLAYEVSQEFCLDEEAIASLTQNHYSAKKTRELESLLEQARNLVKALNQWQENLLKVGEFLVNRQQAFLTSKDSVDLVPTPQQLVAQSVGLSDATVSRIVRERYLLIGGKQSRIIPLRSLCTPVTVGGRTPRQIQQMIIQLIEQEPPTQPYSDDQLAQLLQLRFGIAIARRTVVKYRKMSLINSSHKRKLIDTLRSKETEILKT</sequence>
<evidence type="ECO:0000256" key="8">
    <source>
        <dbReference type="ARBA" id="ARBA00023163"/>
    </source>
</evidence>
<gene>
    <name evidence="12" type="ORF">G7B40_016985</name>
</gene>
<dbReference type="GO" id="GO:0016779">
    <property type="term" value="F:nucleotidyltransferase activity"/>
    <property type="evidence" value="ECO:0007669"/>
    <property type="project" value="UniProtKB-KW"/>
</dbReference>
<dbReference type="GO" id="GO:0006352">
    <property type="term" value="P:DNA-templated transcription initiation"/>
    <property type="evidence" value="ECO:0007669"/>
    <property type="project" value="InterPro"/>
</dbReference>
<keyword evidence="6" id="KW-0731">Sigma factor</keyword>
<dbReference type="Gene3D" id="1.10.10.60">
    <property type="entry name" value="Homeodomain-like"/>
    <property type="match status" value="1"/>
</dbReference>
<evidence type="ECO:0000256" key="6">
    <source>
        <dbReference type="ARBA" id="ARBA00023082"/>
    </source>
</evidence>
<name>A0AAP5I7M9_9CYAN</name>
<evidence type="ECO:0000313" key="13">
    <source>
        <dbReference type="Proteomes" id="UP000667802"/>
    </source>
</evidence>
<dbReference type="Gene3D" id="1.10.10.1330">
    <property type="entry name" value="RNA polymerase sigma-54 factor, core-binding domain"/>
    <property type="match status" value="1"/>
</dbReference>
<dbReference type="InterPro" id="IPR007046">
    <property type="entry name" value="RNA_pol_sigma_54_core-bd"/>
</dbReference>
<evidence type="ECO:0000256" key="3">
    <source>
        <dbReference type="ARBA" id="ARBA00022679"/>
    </source>
</evidence>
<dbReference type="PANTHER" id="PTHR32248:SF4">
    <property type="entry name" value="RNA POLYMERASE SIGMA-54 FACTOR"/>
    <property type="match status" value="1"/>
</dbReference>
<dbReference type="InterPro" id="IPR000394">
    <property type="entry name" value="RNA_pol_sigma_54"/>
</dbReference>
<keyword evidence="3" id="KW-0808">Transferase</keyword>
<dbReference type="InterPro" id="IPR038709">
    <property type="entry name" value="RpoN_core-bd_sf"/>
</dbReference>
<dbReference type="PRINTS" id="PR00045">
    <property type="entry name" value="SIGMA54FCT"/>
</dbReference>
<feature type="coiled-coil region" evidence="9">
    <location>
        <begin position="280"/>
        <end position="307"/>
    </location>
</feature>
<feature type="domain" description="RNA polymerase sigma factor 54 DNA-binding" evidence="10">
    <location>
        <begin position="286"/>
        <end position="443"/>
    </location>
</feature>
<evidence type="ECO:0000256" key="7">
    <source>
        <dbReference type="ARBA" id="ARBA00023125"/>
    </source>
</evidence>
<dbReference type="GO" id="GO:0003677">
    <property type="term" value="F:DNA binding"/>
    <property type="evidence" value="ECO:0007669"/>
    <property type="project" value="UniProtKB-KW"/>
</dbReference>
<dbReference type="PIRSF" id="PIRSF000774">
    <property type="entry name" value="RpoN"/>
    <property type="match status" value="1"/>
</dbReference>
<protein>
    <submittedName>
        <fullName evidence="12">RNA polymerase subunit sigma-54</fullName>
    </submittedName>
</protein>
<evidence type="ECO:0000259" key="10">
    <source>
        <dbReference type="Pfam" id="PF04552"/>
    </source>
</evidence>
<evidence type="ECO:0000259" key="11">
    <source>
        <dbReference type="Pfam" id="PF04963"/>
    </source>
</evidence>
<evidence type="ECO:0000256" key="2">
    <source>
        <dbReference type="ARBA" id="ARBA00022478"/>
    </source>
</evidence>
<accession>A0AAP5I7M9</accession>
<dbReference type="Proteomes" id="UP000667802">
    <property type="component" value="Unassembled WGS sequence"/>
</dbReference>
<dbReference type="InterPro" id="IPR007634">
    <property type="entry name" value="RNA_pol_sigma_54_DNA-bd"/>
</dbReference>
<proteinExistence type="inferred from homology"/>
<dbReference type="AlphaFoldDB" id="A0AAP5I7M9"/>
<evidence type="ECO:0000256" key="4">
    <source>
        <dbReference type="ARBA" id="ARBA00022695"/>
    </source>
</evidence>
<evidence type="ECO:0000256" key="1">
    <source>
        <dbReference type="ARBA" id="ARBA00008798"/>
    </source>
</evidence>
<reference evidence="13" key="1">
    <citation type="journal article" date="2021" name="Science">
        <title>Hunting the eagle killer: A cyanobacterial neurotoxin causes vacuolar myelinopathy.</title>
        <authorList>
            <person name="Breinlinger S."/>
            <person name="Phillips T.J."/>
            <person name="Haram B.N."/>
            <person name="Mares J."/>
            <person name="Martinez Yerena J.A."/>
            <person name="Hrouzek P."/>
            <person name="Sobotka R."/>
            <person name="Henderson W.M."/>
            <person name="Schmieder P."/>
            <person name="Williams S.M."/>
            <person name="Lauderdale J.D."/>
            <person name="Wilde H.D."/>
            <person name="Gerrin W."/>
            <person name="Kust A."/>
            <person name="Washington J.W."/>
            <person name="Wagner C."/>
            <person name="Geier B."/>
            <person name="Liebeke M."/>
            <person name="Enke H."/>
            <person name="Niedermeyer T.H.J."/>
            <person name="Wilde S.B."/>
        </authorList>
    </citation>
    <scope>NUCLEOTIDE SEQUENCE [LARGE SCALE GENOMIC DNA]</scope>
    <source>
        <strain evidence="13">Thurmond2011</strain>
    </source>
</reference>
<keyword evidence="5" id="KW-0805">Transcription regulation</keyword>
<evidence type="ECO:0000256" key="9">
    <source>
        <dbReference type="SAM" id="Coils"/>
    </source>
</evidence>
<dbReference type="EMBL" id="JAALHA020000007">
    <property type="protein sequence ID" value="MDR9896245.1"/>
    <property type="molecule type" value="Genomic_DNA"/>
</dbReference>
<dbReference type="PROSITE" id="PS50044">
    <property type="entry name" value="SIGMA54_3"/>
    <property type="match status" value="1"/>
</dbReference>
<dbReference type="PANTHER" id="PTHR32248">
    <property type="entry name" value="RNA POLYMERASE SIGMA-54 FACTOR"/>
    <property type="match status" value="1"/>
</dbReference>